<evidence type="ECO:0008006" key="3">
    <source>
        <dbReference type="Google" id="ProtNLM"/>
    </source>
</evidence>
<dbReference type="Pfam" id="PF08713">
    <property type="entry name" value="DNA_alkylation"/>
    <property type="match status" value="1"/>
</dbReference>
<dbReference type="RefSeq" id="WP_129734528.1">
    <property type="nucleotide sequence ID" value="NZ_PRLM01000002.1"/>
</dbReference>
<protein>
    <recommendedName>
        <fullName evidence="3">DNA alkylation repair protein</fullName>
    </recommendedName>
</protein>
<dbReference type="Proteomes" id="UP001191019">
    <property type="component" value="Unassembled WGS sequence"/>
</dbReference>
<dbReference type="CDD" id="cd06561">
    <property type="entry name" value="AlkD_like"/>
    <property type="match status" value="1"/>
</dbReference>
<reference evidence="1 2" key="1">
    <citation type="journal article" date="2018" name="bioRxiv">
        <title>Evidence of independent acquisition and adaption of ultra-small bacteria to human hosts across the highly diverse yet reduced genomes of the phylum Saccharibacteria.</title>
        <authorList>
            <person name="McLean J.S."/>
            <person name="Bor B."/>
            <person name="To T.T."/>
            <person name="Liu Q."/>
            <person name="Kearns K.A."/>
            <person name="Solden L.M."/>
            <person name="Wrighton K.C."/>
            <person name="He X."/>
            <person name="Shi W."/>
        </authorList>
    </citation>
    <scope>NUCLEOTIDE SEQUENCE [LARGE SCALE GENOMIC DNA]</scope>
    <source>
        <strain evidence="1 2">TM7_G3_2_Rum_HOT_351B</strain>
    </source>
</reference>
<dbReference type="InterPro" id="IPR014825">
    <property type="entry name" value="DNA_alkylation"/>
</dbReference>
<organism evidence="1 2">
    <name type="scientific">Candidatus Nanosyncoccus alces</name>
    <dbReference type="NCBI Taxonomy" id="2171997"/>
    <lineage>
        <taxon>Bacteria</taxon>
        <taxon>Candidatus Saccharimonadota</taxon>
        <taxon>Candidatus Nanosyncoccalia</taxon>
        <taxon>Candidatus Nanosyncoccales</taxon>
        <taxon>Candidatus Nanosyncoccaceae</taxon>
        <taxon>Candidatus Nanosyncoccus</taxon>
    </lineage>
</organism>
<accession>A0ABY0FPX3</accession>
<comment type="caution">
    <text evidence="1">The sequence shown here is derived from an EMBL/GenBank/DDBJ whole genome shotgun (WGS) entry which is preliminary data.</text>
</comment>
<name>A0ABY0FPX3_9BACT</name>
<dbReference type="SUPFAM" id="SSF48371">
    <property type="entry name" value="ARM repeat"/>
    <property type="match status" value="1"/>
</dbReference>
<keyword evidence="2" id="KW-1185">Reference proteome</keyword>
<dbReference type="InterPro" id="IPR016024">
    <property type="entry name" value="ARM-type_fold"/>
</dbReference>
<proteinExistence type="predicted"/>
<sequence length="235" mass="27918">MKEIREYRELREQLAFYAEDEYRDFIIKGIPSERPFLGVRVPLIRKVVDLVPRDLYEDFLRVQPVAFEEVMARGMLVCKLPYEEMLKWFDSQLRHIDDWCACDTFCLGVSRVIRGRKEEFLDGKIEGLLDGLRGRGDEFAVRAGLVILKCAYVEPEYLGLIFDRVERLKGREEYYIRMAIAWLIAECFVKFPEVTLGYLQVSQLPRWTFNKTISKICDSYRVDEDMKEVVRRMRK</sequence>
<dbReference type="EMBL" id="PRLM01000002">
    <property type="protein sequence ID" value="RYC74925.1"/>
    <property type="molecule type" value="Genomic_DNA"/>
</dbReference>
<dbReference type="PANTHER" id="PTHR34070">
    <property type="entry name" value="ARMADILLO-TYPE FOLD"/>
    <property type="match status" value="1"/>
</dbReference>
<dbReference type="Gene3D" id="1.25.10.90">
    <property type="match status" value="1"/>
</dbReference>
<evidence type="ECO:0000313" key="2">
    <source>
        <dbReference type="Proteomes" id="UP001191019"/>
    </source>
</evidence>
<evidence type="ECO:0000313" key="1">
    <source>
        <dbReference type="EMBL" id="RYC74925.1"/>
    </source>
</evidence>
<gene>
    <name evidence="1" type="ORF">G3RUM_00201</name>
</gene>
<reference evidence="1 2" key="2">
    <citation type="journal article" date="2020" name="Cell Rep.">
        <title>Acquisition and Adaptation of Ultra-small Parasitic Reduced Genome Bacteria to Mammalian Hosts.</title>
        <authorList>
            <person name="McLean J.S."/>
            <person name="Bor B."/>
            <person name="Kerns K.A."/>
            <person name="Liu Q."/>
            <person name="To T.T."/>
            <person name="Solden L."/>
            <person name="Hendrickson E.L."/>
            <person name="Wrighton K."/>
            <person name="Shi W."/>
            <person name="He X."/>
        </authorList>
    </citation>
    <scope>NUCLEOTIDE SEQUENCE [LARGE SCALE GENOMIC DNA]</scope>
    <source>
        <strain evidence="1 2">TM7_G3_2_Rum_HOT_351B</strain>
    </source>
</reference>
<dbReference type="PANTHER" id="PTHR34070:SF1">
    <property type="entry name" value="DNA ALKYLATION REPAIR PROTEIN"/>
    <property type="match status" value="1"/>
</dbReference>